<feature type="region of interest" description="Disordered" evidence="1">
    <location>
        <begin position="81"/>
        <end position="109"/>
    </location>
</feature>
<dbReference type="OrthoDB" id="4356994at2759"/>
<sequence length="232" mass="24834">MRMENVFFENSKNPVSADASAKLAVSGNVYKGTSGTVAKNQGTVFNPSSFYKYTLTPTNDVPSVVKAEAGMPGQTYNATKNDRVDSVERVAQSASLPTPPDPPQQANPIAAAESSPLTATISLHPETIQSLLVWDVWTDASPPQTQSHQAFMATTLSVPTPGSGTDFGIKGDYLKAFFGHVHVKNSILDESHVRAAFTHMTMNEADWSPETCLLLLILANECLATPFGQSTS</sequence>
<dbReference type="AlphaFoldDB" id="A0A2P7YKT2"/>
<dbReference type="EMBL" id="NHZQ01000419">
    <property type="protein sequence ID" value="PSK36581.1"/>
    <property type="molecule type" value="Genomic_DNA"/>
</dbReference>
<gene>
    <name evidence="2" type="ORF">B9Z65_1764</name>
</gene>
<name>A0A2P7YKT2_9PEZI</name>
<comment type="caution">
    <text evidence="2">The sequence shown here is derived from an EMBL/GenBank/DDBJ whole genome shotgun (WGS) entry which is preliminary data.</text>
</comment>
<dbReference type="InterPro" id="IPR011050">
    <property type="entry name" value="Pectin_lyase_fold/virulence"/>
</dbReference>
<accession>A0A2P7YKT2</accession>
<dbReference type="Proteomes" id="UP000243723">
    <property type="component" value="Unassembled WGS sequence"/>
</dbReference>
<keyword evidence="3" id="KW-1185">Reference proteome</keyword>
<dbReference type="Gene3D" id="2.160.20.10">
    <property type="entry name" value="Single-stranded right-handed beta-helix, Pectin lyase-like"/>
    <property type="match status" value="1"/>
</dbReference>
<dbReference type="InterPro" id="IPR012334">
    <property type="entry name" value="Pectin_lyas_fold"/>
</dbReference>
<evidence type="ECO:0000256" key="1">
    <source>
        <dbReference type="SAM" id="MobiDB-lite"/>
    </source>
</evidence>
<evidence type="ECO:0000313" key="3">
    <source>
        <dbReference type="Proteomes" id="UP000243723"/>
    </source>
</evidence>
<dbReference type="SUPFAM" id="SSF51126">
    <property type="entry name" value="Pectin lyase-like"/>
    <property type="match status" value="1"/>
</dbReference>
<dbReference type="STRING" id="40998.A0A2P7YKT2"/>
<proteinExistence type="predicted"/>
<reference evidence="2 3" key="1">
    <citation type="submission" date="2017-05" db="EMBL/GenBank/DDBJ databases">
        <title>Draft genome sequence of Elsinoe australis.</title>
        <authorList>
            <person name="Cheng Q."/>
        </authorList>
    </citation>
    <scope>NUCLEOTIDE SEQUENCE [LARGE SCALE GENOMIC DNA]</scope>
    <source>
        <strain evidence="2 3">NL1</strain>
    </source>
</reference>
<protein>
    <submittedName>
        <fullName evidence="2">Uncharacterized protein</fullName>
    </submittedName>
</protein>
<organism evidence="2 3">
    <name type="scientific">Elsinoe australis</name>
    <dbReference type="NCBI Taxonomy" id="40998"/>
    <lineage>
        <taxon>Eukaryota</taxon>
        <taxon>Fungi</taxon>
        <taxon>Dikarya</taxon>
        <taxon>Ascomycota</taxon>
        <taxon>Pezizomycotina</taxon>
        <taxon>Dothideomycetes</taxon>
        <taxon>Dothideomycetidae</taxon>
        <taxon>Myriangiales</taxon>
        <taxon>Elsinoaceae</taxon>
        <taxon>Elsinoe</taxon>
    </lineage>
</organism>
<evidence type="ECO:0000313" key="2">
    <source>
        <dbReference type="EMBL" id="PSK36581.1"/>
    </source>
</evidence>